<evidence type="ECO:0000313" key="13">
    <source>
        <dbReference type="Proteomes" id="UP000218054"/>
    </source>
</evidence>
<dbReference type="GO" id="GO:0000105">
    <property type="term" value="P:L-histidine biosynthetic process"/>
    <property type="evidence" value="ECO:0007669"/>
    <property type="project" value="UniProtKB-KW"/>
</dbReference>
<dbReference type="InterPro" id="IPR050106">
    <property type="entry name" value="HistidinolP_aminotransfase"/>
</dbReference>
<keyword evidence="8" id="KW-0368">Histidine biosynthesis</keyword>
<comment type="caution">
    <text evidence="12">The sequence shown here is derived from an EMBL/GenBank/DDBJ whole genome shotgun (WGS) entry which is preliminary data.</text>
</comment>
<dbReference type="InterPro" id="IPR015421">
    <property type="entry name" value="PyrdxlP-dep_Trfase_major"/>
</dbReference>
<evidence type="ECO:0000256" key="8">
    <source>
        <dbReference type="ARBA" id="ARBA00023102"/>
    </source>
</evidence>
<comment type="catalytic activity">
    <reaction evidence="9">
        <text>L-histidinol phosphate + 2-oxoglutarate = 3-(imidazol-4-yl)-2-oxopropyl phosphate + L-glutamate</text>
        <dbReference type="Rhea" id="RHEA:23744"/>
        <dbReference type="ChEBI" id="CHEBI:16810"/>
        <dbReference type="ChEBI" id="CHEBI:29985"/>
        <dbReference type="ChEBI" id="CHEBI:57766"/>
        <dbReference type="ChEBI" id="CHEBI:57980"/>
        <dbReference type="EC" id="2.6.1.9"/>
    </reaction>
</comment>
<sequence>MPPTGQTPDLGLGRQHGGADAQGLAPLDFSTNSNACGPCPQALQAVQQADARHYPDPHYTELRAALAAWHGVPVQRLLLGASTSELIHRIHVWARLNGCCTVAVPRPAYGDYAQQAQALGLQVRHVSHRPVQDGPGPQQAAGEADLQWLCMPSSPLGAADARLAHWMAQAGSLQAARRFLDAAYAPLMLLPDDELGDGAPGAPGAPGSDWPDWLTGARLRQKACWQLFSPNKALGLTGVRAAYAIAPQLAHAAARQSLQAMLAQLDALAPSWPLGAHGVALLQAWMQAPVQQWLAASRAQLRDWKRAQLALCRALGWQVLPGSLANYFVVRPGPPQALGAWQQALRAQGIKVRDTGSMGLPGHWRLSVQPPASQQALARAWQALGAGGG</sequence>
<keyword evidence="5" id="KW-0028">Amino-acid biosynthesis</keyword>
<keyword evidence="4 12" id="KW-0032">Aminotransferase</keyword>
<dbReference type="Pfam" id="PF00155">
    <property type="entry name" value="Aminotran_1_2"/>
    <property type="match status" value="1"/>
</dbReference>
<evidence type="ECO:0000256" key="1">
    <source>
        <dbReference type="ARBA" id="ARBA00005011"/>
    </source>
</evidence>
<feature type="domain" description="Aminotransferase class I/classII large" evidence="11">
    <location>
        <begin position="27"/>
        <end position="383"/>
    </location>
</feature>
<gene>
    <name evidence="12" type="ORF">CK625_06585</name>
</gene>
<organism evidence="12 13">
    <name type="scientific">Vandammella animalimorsus</name>
    <dbReference type="NCBI Taxonomy" id="2029117"/>
    <lineage>
        <taxon>Bacteria</taxon>
        <taxon>Pseudomonadati</taxon>
        <taxon>Pseudomonadota</taxon>
        <taxon>Betaproteobacteria</taxon>
        <taxon>Burkholderiales</taxon>
        <taxon>Comamonadaceae</taxon>
        <taxon>Vandammella</taxon>
    </lineage>
</organism>
<evidence type="ECO:0000256" key="10">
    <source>
        <dbReference type="SAM" id="MobiDB-lite"/>
    </source>
</evidence>
<evidence type="ECO:0000259" key="11">
    <source>
        <dbReference type="Pfam" id="PF00155"/>
    </source>
</evidence>
<evidence type="ECO:0000256" key="6">
    <source>
        <dbReference type="ARBA" id="ARBA00022679"/>
    </source>
</evidence>
<reference evidence="12 13" key="1">
    <citation type="submission" date="2017-08" db="EMBL/GenBank/DDBJ databases">
        <title>WGS of Clinical strains of the CDC Group NO-1 linked to zoonotic infections in humans.</title>
        <authorList>
            <person name="Bernier A.-M."/>
            <person name="Bernard K."/>
        </authorList>
    </citation>
    <scope>NUCLEOTIDE SEQUENCE [LARGE SCALE GENOMIC DNA]</scope>
    <source>
        <strain evidence="12 13">NML00-0135</strain>
    </source>
</reference>
<dbReference type="InterPro" id="IPR015424">
    <property type="entry name" value="PyrdxlP-dep_Trfase"/>
</dbReference>
<dbReference type="SUPFAM" id="SSF53383">
    <property type="entry name" value="PLP-dependent transferases"/>
    <property type="match status" value="1"/>
</dbReference>
<evidence type="ECO:0000313" key="12">
    <source>
        <dbReference type="EMBL" id="PAT37280.1"/>
    </source>
</evidence>
<dbReference type="EC" id="2.6.1.9" evidence="3"/>
<dbReference type="GO" id="GO:0030170">
    <property type="term" value="F:pyridoxal phosphate binding"/>
    <property type="evidence" value="ECO:0007669"/>
    <property type="project" value="InterPro"/>
</dbReference>
<evidence type="ECO:0000256" key="3">
    <source>
        <dbReference type="ARBA" id="ARBA00012748"/>
    </source>
</evidence>
<accession>A0A2A2AFE1</accession>
<comment type="pathway">
    <text evidence="1">Amino-acid biosynthesis; L-histidine biosynthesis; L-histidine from 5-phospho-alpha-D-ribose 1-diphosphate: step 7/9.</text>
</comment>
<evidence type="ECO:0000256" key="9">
    <source>
        <dbReference type="ARBA" id="ARBA00047481"/>
    </source>
</evidence>
<dbReference type="GO" id="GO:0004400">
    <property type="term" value="F:histidinol-phosphate transaminase activity"/>
    <property type="evidence" value="ECO:0007669"/>
    <property type="project" value="UniProtKB-EC"/>
</dbReference>
<keyword evidence="13" id="KW-1185">Reference proteome</keyword>
<dbReference type="Proteomes" id="UP000218054">
    <property type="component" value="Unassembled WGS sequence"/>
</dbReference>
<evidence type="ECO:0000256" key="4">
    <source>
        <dbReference type="ARBA" id="ARBA00022576"/>
    </source>
</evidence>
<protein>
    <recommendedName>
        <fullName evidence="3">histidinol-phosphate transaminase</fullName>
        <ecNumber evidence="3">2.6.1.9</ecNumber>
    </recommendedName>
</protein>
<dbReference type="Gene3D" id="3.90.1150.10">
    <property type="entry name" value="Aspartate Aminotransferase, domain 1"/>
    <property type="match status" value="1"/>
</dbReference>
<dbReference type="InterPro" id="IPR015422">
    <property type="entry name" value="PyrdxlP-dep_Trfase_small"/>
</dbReference>
<dbReference type="Gene3D" id="3.40.640.10">
    <property type="entry name" value="Type I PLP-dependent aspartate aminotransferase-like (Major domain)"/>
    <property type="match status" value="1"/>
</dbReference>
<dbReference type="PANTHER" id="PTHR43643:SF6">
    <property type="entry name" value="HISTIDINOL-PHOSPHATE AMINOTRANSFERASE"/>
    <property type="match status" value="1"/>
</dbReference>
<dbReference type="PANTHER" id="PTHR43643">
    <property type="entry name" value="HISTIDINOL-PHOSPHATE AMINOTRANSFERASE 2"/>
    <property type="match status" value="1"/>
</dbReference>
<keyword evidence="7" id="KW-0663">Pyridoxal phosphate</keyword>
<keyword evidence="6 12" id="KW-0808">Transferase</keyword>
<comment type="similarity">
    <text evidence="2">Belongs to the class-II pyridoxal-phosphate-dependent aminotransferase family. Histidinol-phosphate aminotransferase subfamily.</text>
</comment>
<dbReference type="InterPro" id="IPR004839">
    <property type="entry name" value="Aminotransferase_I/II_large"/>
</dbReference>
<dbReference type="EMBL" id="NSJB01000003">
    <property type="protein sequence ID" value="PAT37280.1"/>
    <property type="molecule type" value="Genomic_DNA"/>
</dbReference>
<evidence type="ECO:0000256" key="5">
    <source>
        <dbReference type="ARBA" id="ARBA00022605"/>
    </source>
</evidence>
<dbReference type="CDD" id="cd00609">
    <property type="entry name" value="AAT_like"/>
    <property type="match status" value="1"/>
</dbReference>
<proteinExistence type="inferred from homology"/>
<feature type="region of interest" description="Disordered" evidence="10">
    <location>
        <begin position="1"/>
        <end position="24"/>
    </location>
</feature>
<dbReference type="AlphaFoldDB" id="A0A2A2AFE1"/>
<evidence type="ECO:0000256" key="2">
    <source>
        <dbReference type="ARBA" id="ARBA00007970"/>
    </source>
</evidence>
<dbReference type="RefSeq" id="WP_095539508.1">
    <property type="nucleotide sequence ID" value="NZ_NSJB01000003.1"/>
</dbReference>
<name>A0A2A2AFE1_9BURK</name>
<evidence type="ECO:0000256" key="7">
    <source>
        <dbReference type="ARBA" id="ARBA00022898"/>
    </source>
</evidence>